<reference evidence="1" key="3">
    <citation type="submission" date="2025-09" db="UniProtKB">
        <authorList>
            <consortium name="Ensembl"/>
        </authorList>
    </citation>
    <scope>IDENTIFICATION</scope>
</reference>
<organism evidence="1 2">
    <name type="scientific">Phocoena sinus</name>
    <name type="common">Vaquita</name>
    <dbReference type="NCBI Taxonomy" id="42100"/>
    <lineage>
        <taxon>Eukaryota</taxon>
        <taxon>Metazoa</taxon>
        <taxon>Chordata</taxon>
        <taxon>Craniata</taxon>
        <taxon>Vertebrata</taxon>
        <taxon>Euteleostomi</taxon>
        <taxon>Mammalia</taxon>
        <taxon>Eutheria</taxon>
        <taxon>Laurasiatheria</taxon>
        <taxon>Artiodactyla</taxon>
        <taxon>Whippomorpha</taxon>
        <taxon>Cetacea</taxon>
        <taxon>Odontoceti</taxon>
        <taxon>Phocoenidae</taxon>
        <taxon>Phocoena</taxon>
    </lineage>
</organism>
<name>A0A8C9BH26_PHOSS</name>
<dbReference type="Ensembl" id="ENSPSNT00000007899.1">
    <property type="protein sequence ID" value="ENSPSNP00000006944.1"/>
    <property type="gene ID" value="ENSPSNG00000005174.1"/>
</dbReference>
<dbReference type="Proteomes" id="UP000694554">
    <property type="component" value="Chromosome 13"/>
</dbReference>
<dbReference type="AlphaFoldDB" id="A0A8C9BH26"/>
<accession>A0A8C9BH26</accession>
<reference evidence="1" key="1">
    <citation type="submission" date="2019-08" db="EMBL/GenBank/DDBJ databases">
        <title>Phocoena sinus (Vaquita) genome, mPhoSin1, primary haplotype.</title>
        <authorList>
            <person name="Morin P."/>
            <person name="Mountcastle J."/>
            <person name="Fungtammasan C."/>
            <person name="Rhie A."/>
            <person name="Rojas-Bracho L."/>
            <person name="Smith C.R."/>
            <person name="Taylor B.L."/>
            <person name="Gulland F.M.D."/>
            <person name="Musser W."/>
            <person name="Houck M."/>
            <person name="Haase B."/>
            <person name="Paez S."/>
            <person name="Howe K."/>
            <person name="Torrance J."/>
            <person name="Formenti G."/>
            <person name="Phillippy A."/>
            <person name="Ryder O."/>
            <person name="Jarvis E.D."/>
            <person name="Fedrigo O."/>
        </authorList>
    </citation>
    <scope>NUCLEOTIDE SEQUENCE [LARGE SCALE GENOMIC DNA]</scope>
</reference>
<sequence>MFLDWKNQHCENDYPTQNNQEIQCNPYQITNGIFYRSRTKNLKICMETQETPNSENNPQNGRVYLQMIQRTKD</sequence>
<evidence type="ECO:0000313" key="2">
    <source>
        <dbReference type="Proteomes" id="UP000694554"/>
    </source>
</evidence>
<keyword evidence="2" id="KW-1185">Reference proteome</keyword>
<dbReference type="GeneTree" id="ENSGT00990000210011"/>
<proteinExistence type="predicted"/>
<protein>
    <submittedName>
        <fullName evidence="1">Uncharacterized protein</fullName>
    </submittedName>
</protein>
<evidence type="ECO:0000313" key="1">
    <source>
        <dbReference type="Ensembl" id="ENSPSNP00000006944.1"/>
    </source>
</evidence>
<reference evidence="1" key="2">
    <citation type="submission" date="2025-08" db="UniProtKB">
        <authorList>
            <consortium name="Ensembl"/>
        </authorList>
    </citation>
    <scope>IDENTIFICATION</scope>
</reference>